<feature type="coiled-coil region" evidence="11">
    <location>
        <begin position="292"/>
        <end position="329"/>
    </location>
</feature>
<sequence>MSNINTSFDDYDSFLNLDNDFTTQGTSPSIKTGRMQTPQSTSATTFASTSTPQSFPQPSFDYTSHHQQTGFTSGALANTIAVNKATGLQYYEGNGGFIMPTETLNIPLSNLDEFDFARPDMDFETDSPMLYTDQSSGQAQFVSPNTLLAHENAIPQRIYPGMHSQQAAQAKAQQAQKQQMALQQPPTRPDGQKPLPSPVKTQPIKDPLVEESISKVLSRMRQASVSSSDKDMDTSLNGLSHMARIKKDEEDMDEDERLLASEEGKKLSSKERRQLRNKVSARAFRSRRKEYIGQLEGEVATKVQEASELRQQNEQLREENNRLTDLTRMLLSSQAFSGFLQELSQSGLPANSGQASGQPAKQVRPQSQTASQSQPQPRHKDVSAHDASQQMHFQQPQIGMTLVPEVPVDLSTMQTSNGWMATVPTSDFQVYAVTDLPQGPVLDLESLRGKPTPSCNMARRTKDIPQLDQTNESLAPSVDKEEQAVDDSVVLDPDSFALYFTTPVKVTSELESTAPPKLVATLSADEQMAELNKIAPTQATRNLLPIRKACSKSQATPNLFPIRKACSKSQATYRSTFQASSTRLATSDIAPKIRQKRTIRTSSTPTSIQKEATKSREKSAINSNQKSSTKTISSTPTATQKTASKTSSTLQAAQNPIFGISGTAHRQMMQHHKPAASSIGIKTSFFFQFITTPTSDTPGTAILVHFDNKRYIFGEVVEGTQRATIQLGISLKKVRGLFLTGKTAWSNGGLLGLILSLSEIQKEDIEAKDIDQRPRMDIYGGPKQLHSLACARRFIFRTGMPLSVHEATPGPTSQEPDFEDENIRVWAIATKSTLSGSTEKPSTDDPDFSDEESERLLTHDANDGEAHLEQSLRRDVVNNMFDSKWRNNEVVRLKLGEVKVPARVWVRDPETKQLDSRAILSLDNIAPLTLETEVLVRKPWPASIVENLPPPSNLPHHVSMSYIVKGHPQRGKFDPTKAKALGLRPGPVFSKLAAGESVQSDTGVTVTPEMVMGPTTPSKGLAIFDLPSYTYLPDLERQIDEQPSLLDGIETCVWIFDGYLTGTKGFRRLLSRLNNVRHVFSHPHLCKDHIVHQSSAMSMERLSKIAPGYFSTPRFNMETGYATSTLRANTMADYMKEESFEPGSQATVAKRGRKMYIEPAFRVDDQEVPPNFDPQQETANLDQDVLDLLPKDVVEQPPEIAHVHQAGLTEPEIITLGTGSSLPSKYRNVSAVMLRMPADMGNYLFDCGEGTLGQLRRMFDEHQLDLILCDLKAIWISHLHADHHLGLSMLLRAAHVARKRKARATSQPILPPPMLISDSKIIGYMDEYSNILGRKPSQLYNPVICNGHRAPRMDGNICDFKENGVPIRLLETVRVLHCYGALAVSVTFDNNFKFSYSGDCRPSDQFCEIGQNSDVLVHEATFDDEMEKDAKIKKHSTTGEALGVAIKMKAKNLILTHFSQRYQKIPVLSNVKMPPTNSDELPIDVDDEEQVGGLDPIETEPLESMRPSSSLSSSSPSDMTKQQMDTNVSVADKLPIAIAFDLMRIRVSQIAPMKKYFPAISRMFSLLEEKSEQERQERAAMDQQKKPAKEEAKDKNPSGGKKQLAKREKDPQSQQANTTTKRKQKQTVVTDSPKESQTGDLAKPMSPKKKRSESGSPVPAISADGGTDQMLDSPPPSPSGKKRKVGKDESAT</sequence>
<feature type="region of interest" description="Disordered" evidence="12">
    <location>
        <begin position="1471"/>
        <end position="1524"/>
    </location>
</feature>
<feature type="domain" description="BZIP" evidence="13">
    <location>
        <begin position="267"/>
        <end position="330"/>
    </location>
</feature>
<organism evidence="14 15">
    <name type="scientific">Exophiala mesophila</name>
    <name type="common">Black yeast-like fungus</name>
    <dbReference type="NCBI Taxonomy" id="212818"/>
    <lineage>
        <taxon>Eukaryota</taxon>
        <taxon>Fungi</taxon>
        <taxon>Dikarya</taxon>
        <taxon>Ascomycota</taxon>
        <taxon>Pezizomycotina</taxon>
        <taxon>Eurotiomycetes</taxon>
        <taxon>Chaetothyriomycetidae</taxon>
        <taxon>Chaetothyriales</taxon>
        <taxon>Herpotrichiellaceae</taxon>
        <taxon>Exophiala</taxon>
    </lineage>
</organism>
<dbReference type="VEuPathDB" id="FungiDB:PV10_00861"/>
<feature type="compositionally biased region" description="Low complexity" evidence="12">
    <location>
        <begin position="365"/>
        <end position="376"/>
    </location>
</feature>
<protein>
    <recommendedName>
        <fullName evidence="4">ribonuclease Z</fullName>
        <ecNumber evidence="4">3.1.26.11</ecNumber>
    </recommendedName>
</protein>
<comment type="similarity">
    <text evidence="3">Belongs to the RNase Z family.</text>
</comment>
<dbReference type="Pfam" id="PF00170">
    <property type="entry name" value="bZIP_1"/>
    <property type="match status" value="1"/>
</dbReference>
<feature type="region of interest" description="Disordered" evidence="12">
    <location>
        <begin position="595"/>
        <end position="650"/>
    </location>
</feature>
<dbReference type="Proteomes" id="UP000288859">
    <property type="component" value="Unassembled WGS sequence"/>
</dbReference>
<evidence type="ECO:0000256" key="10">
    <source>
        <dbReference type="ARBA" id="ARBA00022833"/>
    </source>
</evidence>
<dbReference type="Gene3D" id="3.60.15.10">
    <property type="entry name" value="Ribonuclease Z/Hydroxyacylglutathione hydrolase-like"/>
    <property type="match status" value="2"/>
</dbReference>
<dbReference type="Gene3D" id="1.20.5.170">
    <property type="match status" value="1"/>
</dbReference>
<comment type="catalytic activity">
    <reaction evidence="1">
        <text>Endonucleolytic cleavage of RNA, removing extra 3' nucleotides from tRNA precursor, generating 3' termini of tRNAs. A 3'-hydroxy group is left at the tRNA terminus and a 5'-phosphoryl group is left at the trailer molecule.</text>
        <dbReference type="EC" id="3.1.26.11"/>
    </reaction>
</comment>
<evidence type="ECO:0000256" key="7">
    <source>
        <dbReference type="ARBA" id="ARBA00022723"/>
    </source>
</evidence>
<dbReference type="VEuPathDB" id="FungiDB:PV10_00862"/>
<dbReference type="CDD" id="cd14810">
    <property type="entry name" value="bZIP_u1"/>
    <property type="match status" value="1"/>
</dbReference>
<keyword evidence="7" id="KW-0479">Metal-binding</keyword>
<evidence type="ECO:0000256" key="11">
    <source>
        <dbReference type="SAM" id="Coils"/>
    </source>
</evidence>
<evidence type="ECO:0000256" key="9">
    <source>
        <dbReference type="ARBA" id="ARBA00022801"/>
    </source>
</evidence>
<keyword evidence="5" id="KW-0819">tRNA processing</keyword>
<evidence type="ECO:0000256" key="4">
    <source>
        <dbReference type="ARBA" id="ARBA00012477"/>
    </source>
</evidence>
<proteinExistence type="inferred from homology"/>
<keyword evidence="10" id="KW-0862">Zinc</keyword>
<evidence type="ECO:0000256" key="5">
    <source>
        <dbReference type="ARBA" id="ARBA00022694"/>
    </source>
</evidence>
<feature type="compositionally biased region" description="Basic and acidic residues" evidence="12">
    <location>
        <begin position="257"/>
        <end position="274"/>
    </location>
</feature>
<feature type="compositionally biased region" description="Low complexity" evidence="12">
    <location>
        <begin position="36"/>
        <end position="56"/>
    </location>
</feature>
<feature type="region of interest" description="Disordered" evidence="12">
    <location>
        <begin position="1571"/>
        <end position="1692"/>
    </location>
</feature>
<feature type="compositionally biased region" description="Low complexity" evidence="12">
    <location>
        <begin position="1507"/>
        <end position="1517"/>
    </location>
</feature>
<feature type="region of interest" description="Disordered" evidence="12">
    <location>
        <begin position="25"/>
        <end position="56"/>
    </location>
</feature>
<reference evidence="14 15" key="1">
    <citation type="submission" date="2017-03" db="EMBL/GenBank/DDBJ databases">
        <title>Genomes of endolithic fungi from Antarctica.</title>
        <authorList>
            <person name="Coleine C."/>
            <person name="Masonjones S."/>
            <person name="Stajich J.E."/>
        </authorList>
    </citation>
    <scope>NUCLEOTIDE SEQUENCE [LARGE SCALE GENOMIC DNA]</scope>
    <source>
        <strain evidence="14 15">CCFEE 6314</strain>
    </source>
</reference>
<dbReference type="OrthoDB" id="527344at2759"/>
<evidence type="ECO:0000256" key="1">
    <source>
        <dbReference type="ARBA" id="ARBA00000402"/>
    </source>
</evidence>
<feature type="region of interest" description="Disordered" evidence="12">
    <location>
        <begin position="162"/>
        <end position="208"/>
    </location>
</feature>
<feature type="compositionally biased region" description="Low complexity" evidence="12">
    <location>
        <begin position="165"/>
        <end position="184"/>
    </location>
</feature>
<dbReference type="Pfam" id="PF23023">
    <property type="entry name" value="Anti-Pycsar_Apyc1"/>
    <property type="match status" value="1"/>
</dbReference>
<keyword evidence="11" id="KW-0175">Coiled coil</keyword>
<dbReference type="GO" id="GO:0005739">
    <property type="term" value="C:mitochondrion"/>
    <property type="evidence" value="ECO:0007669"/>
    <property type="project" value="TreeGrafter"/>
</dbReference>
<dbReference type="InterPro" id="IPR036866">
    <property type="entry name" value="RibonucZ/Hydroxyglut_hydro"/>
</dbReference>
<keyword evidence="6" id="KW-0540">Nuclease</keyword>
<dbReference type="CDD" id="cd07718">
    <property type="entry name" value="RNaseZ_ELAC1_ELAC2-C-term-like_MBL-fold"/>
    <property type="match status" value="1"/>
</dbReference>
<comment type="caution">
    <text evidence="14">The sequence shown here is derived from an EMBL/GenBank/DDBJ whole genome shotgun (WGS) entry which is preliminary data.</text>
</comment>
<evidence type="ECO:0000313" key="15">
    <source>
        <dbReference type="Proteomes" id="UP000288859"/>
    </source>
</evidence>
<dbReference type="SUPFAM" id="SSF57959">
    <property type="entry name" value="Leucine zipper domain"/>
    <property type="match status" value="1"/>
</dbReference>
<name>A0A438MZ28_EXOME</name>
<feature type="compositionally biased region" description="Acidic residues" evidence="12">
    <location>
        <begin position="1481"/>
        <end position="1490"/>
    </location>
</feature>
<evidence type="ECO:0000256" key="8">
    <source>
        <dbReference type="ARBA" id="ARBA00022759"/>
    </source>
</evidence>
<dbReference type="Pfam" id="PF13691">
    <property type="entry name" value="Lactamase_B_4"/>
    <property type="match status" value="1"/>
</dbReference>
<feature type="compositionally biased region" description="Polar residues" evidence="12">
    <location>
        <begin position="347"/>
        <end position="359"/>
    </location>
</feature>
<dbReference type="InterPro" id="IPR004827">
    <property type="entry name" value="bZIP"/>
</dbReference>
<keyword evidence="8" id="KW-0255">Endonuclease</keyword>
<feature type="compositionally biased region" description="Acidic residues" evidence="12">
    <location>
        <begin position="844"/>
        <end position="853"/>
    </location>
</feature>
<dbReference type="InterPro" id="IPR046347">
    <property type="entry name" value="bZIP_sf"/>
</dbReference>
<keyword evidence="9" id="KW-0378">Hydrolase</keyword>
<feature type="region of interest" description="Disordered" evidence="12">
    <location>
        <begin position="834"/>
        <end position="853"/>
    </location>
</feature>
<dbReference type="EC" id="3.1.26.11" evidence="4"/>
<evidence type="ECO:0000256" key="6">
    <source>
        <dbReference type="ARBA" id="ARBA00022722"/>
    </source>
</evidence>
<dbReference type="GO" id="GO:0046872">
    <property type="term" value="F:metal ion binding"/>
    <property type="evidence" value="ECO:0007669"/>
    <property type="project" value="UniProtKB-KW"/>
</dbReference>
<dbReference type="InterPro" id="IPR047151">
    <property type="entry name" value="RNZ2-like"/>
</dbReference>
<feature type="region of interest" description="Disordered" evidence="12">
    <location>
        <begin position="347"/>
        <end position="391"/>
    </location>
</feature>
<dbReference type="GO" id="GO:0003700">
    <property type="term" value="F:DNA-binding transcription factor activity"/>
    <property type="evidence" value="ECO:0007669"/>
    <property type="project" value="InterPro"/>
</dbReference>
<dbReference type="GO" id="GO:1990180">
    <property type="term" value="P:mitochondrial tRNA 3'-end processing"/>
    <property type="evidence" value="ECO:0007669"/>
    <property type="project" value="TreeGrafter"/>
</dbReference>
<dbReference type="SMART" id="SM00338">
    <property type="entry name" value="BRLZ"/>
    <property type="match status" value="1"/>
</dbReference>
<dbReference type="PROSITE" id="PS50217">
    <property type="entry name" value="BZIP"/>
    <property type="match status" value="1"/>
</dbReference>
<dbReference type="InterPro" id="IPR027794">
    <property type="entry name" value="tRNase_Z_dom"/>
</dbReference>
<evidence type="ECO:0000259" key="13">
    <source>
        <dbReference type="PROSITE" id="PS50217"/>
    </source>
</evidence>
<dbReference type="SUPFAM" id="SSF56281">
    <property type="entry name" value="Metallo-hydrolase/oxidoreductase"/>
    <property type="match status" value="2"/>
</dbReference>
<evidence type="ECO:0000313" key="14">
    <source>
        <dbReference type="EMBL" id="RVX68239.1"/>
    </source>
</evidence>
<comment type="cofactor">
    <cofactor evidence="2">
        <name>Zn(2+)</name>
        <dbReference type="ChEBI" id="CHEBI:29105"/>
    </cofactor>
</comment>
<feature type="compositionally biased region" description="Low complexity" evidence="12">
    <location>
        <begin position="622"/>
        <end position="650"/>
    </location>
</feature>
<accession>A0A438MZ28</accession>
<feature type="region of interest" description="Disordered" evidence="12">
    <location>
        <begin position="246"/>
        <end position="278"/>
    </location>
</feature>
<dbReference type="PANTHER" id="PTHR12553:SF49">
    <property type="entry name" value="ZINC PHOSPHODIESTERASE ELAC PROTEIN 2"/>
    <property type="match status" value="1"/>
</dbReference>
<dbReference type="EMBL" id="NAJM01000040">
    <property type="protein sequence ID" value="RVX68239.1"/>
    <property type="molecule type" value="Genomic_DNA"/>
</dbReference>
<evidence type="ECO:0000256" key="3">
    <source>
        <dbReference type="ARBA" id="ARBA00007823"/>
    </source>
</evidence>
<dbReference type="GO" id="GO:0042781">
    <property type="term" value="F:3'-tRNA processing endoribonuclease activity"/>
    <property type="evidence" value="ECO:0007669"/>
    <property type="project" value="UniProtKB-EC"/>
</dbReference>
<evidence type="ECO:0000256" key="12">
    <source>
        <dbReference type="SAM" id="MobiDB-lite"/>
    </source>
</evidence>
<dbReference type="PANTHER" id="PTHR12553">
    <property type="entry name" value="ZINC PHOSPHODIESTERASE ELAC PROTEIN 2"/>
    <property type="match status" value="1"/>
</dbReference>
<evidence type="ECO:0000256" key="2">
    <source>
        <dbReference type="ARBA" id="ARBA00001947"/>
    </source>
</evidence>
<gene>
    <name evidence="14" type="ORF">B0A52_08748</name>
</gene>
<feature type="compositionally biased region" description="Basic and acidic residues" evidence="12">
    <location>
        <begin position="1571"/>
        <end position="1596"/>
    </location>
</feature>